<reference evidence="1" key="1">
    <citation type="submission" date="2020-05" db="EMBL/GenBank/DDBJ databases">
        <authorList>
            <person name="Chiriac C."/>
            <person name="Salcher M."/>
            <person name="Ghai R."/>
            <person name="Kavagutti S V."/>
        </authorList>
    </citation>
    <scope>NUCLEOTIDE SEQUENCE</scope>
</reference>
<proteinExistence type="predicted"/>
<name>A0A6J6MZJ6_9ZZZZ</name>
<gene>
    <name evidence="1" type="ORF">UFOPK2366_00008</name>
</gene>
<dbReference type="EMBL" id="CAEZXM010000001">
    <property type="protein sequence ID" value="CAB4678005.1"/>
    <property type="molecule type" value="Genomic_DNA"/>
</dbReference>
<sequence>MSRRRNSKTSQTDPATVYAGEVYFEAQRCAKRRNAQDASDIAGTVFEKFAQNPNHYMTIYPDPLHYARAAVNNAAISYGRTQGAQRGEGARFTYNADGTTSPGRLVLSGNALTGEGLSELFDTVACQDEPFEDQIDRQIDNKAMLDQSFIGRSDRALQMMWMVDAEGFTVKEAASQFGLARETGSREINQTRMQVHQNILAFQQRELAMSV</sequence>
<organism evidence="1">
    <name type="scientific">freshwater metagenome</name>
    <dbReference type="NCBI Taxonomy" id="449393"/>
    <lineage>
        <taxon>unclassified sequences</taxon>
        <taxon>metagenomes</taxon>
        <taxon>ecological metagenomes</taxon>
    </lineage>
</organism>
<dbReference type="AlphaFoldDB" id="A0A6J6MZJ6"/>
<evidence type="ECO:0000313" key="1">
    <source>
        <dbReference type="EMBL" id="CAB4678005.1"/>
    </source>
</evidence>
<protein>
    <submittedName>
        <fullName evidence="1">Unannotated protein</fullName>
    </submittedName>
</protein>
<accession>A0A6J6MZJ6</accession>